<feature type="signal peptide" evidence="1">
    <location>
        <begin position="1"/>
        <end position="24"/>
    </location>
</feature>
<dbReference type="EMBL" id="GBRH01222010">
    <property type="protein sequence ID" value="JAD75885.1"/>
    <property type="molecule type" value="Transcribed_RNA"/>
</dbReference>
<evidence type="ECO:0000313" key="2">
    <source>
        <dbReference type="EMBL" id="JAD75885.1"/>
    </source>
</evidence>
<feature type="chain" id="PRO_5002046139" description="Secreted protein" evidence="1">
    <location>
        <begin position="25"/>
        <end position="112"/>
    </location>
</feature>
<reference evidence="2" key="1">
    <citation type="submission" date="2014-09" db="EMBL/GenBank/DDBJ databases">
        <authorList>
            <person name="Magalhaes I.L.F."/>
            <person name="Oliveira U."/>
            <person name="Santos F.R."/>
            <person name="Vidigal T.H.D.A."/>
            <person name="Brescovit A.D."/>
            <person name="Santos A.J."/>
        </authorList>
    </citation>
    <scope>NUCLEOTIDE SEQUENCE</scope>
    <source>
        <tissue evidence="2">Shoot tissue taken approximately 20 cm above the soil surface</tissue>
    </source>
</reference>
<organism evidence="2">
    <name type="scientific">Arundo donax</name>
    <name type="common">Giant reed</name>
    <name type="synonym">Donax arundinaceus</name>
    <dbReference type="NCBI Taxonomy" id="35708"/>
    <lineage>
        <taxon>Eukaryota</taxon>
        <taxon>Viridiplantae</taxon>
        <taxon>Streptophyta</taxon>
        <taxon>Embryophyta</taxon>
        <taxon>Tracheophyta</taxon>
        <taxon>Spermatophyta</taxon>
        <taxon>Magnoliopsida</taxon>
        <taxon>Liliopsida</taxon>
        <taxon>Poales</taxon>
        <taxon>Poaceae</taxon>
        <taxon>PACMAD clade</taxon>
        <taxon>Arundinoideae</taxon>
        <taxon>Arundineae</taxon>
        <taxon>Arundo</taxon>
    </lineage>
</organism>
<name>A0A0A9CR63_ARUDO</name>
<reference evidence="2" key="2">
    <citation type="journal article" date="2015" name="Data Brief">
        <title>Shoot transcriptome of the giant reed, Arundo donax.</title>
        <authorList>
            <person name="Barrero R.A."/>
            <person name="Guerrero F.D."/>
            <person name="Moolhuijzen P."/>
            <person name="Goolsby J.A."/>
            <person name="Tidwell J."/>
            <person name="Bellgard S.E."/>
            <person name="Bellgard M.I."/>
        </authorList>
    </citation>
    <scope>NUCLEOTIDE SEQUENCE</scope>
    <source>
        <tissue evidence="2">Shoot tissue taken approximately 20 cm above the soil surface</tissue>
    </source>
</reference>
<evidence type="ECO:0000256" key="1">
    <source>
        <dbReference type="SAM" id="SignalP"/>
    </source>
</evidence>
<proteinExistence type="predicted"/>
<protein>
    <recommendedName>
        <fullName evidence="3">Secreted protein</fullName>
    </recommendedName>
</protein>
<sequence>MISGPTAHPSVSSLSLLFLSLSSSHLSLPHALFSLFLSVLPDPLLCSNRAPPLATDRPPILGSLACHLYRAAPPSSQSPLSPFRRLLPTATVAYGSSPALMVVHRRHPRSPP</sequence>
<accession>A0A0A9CR63</accession>
<keyword evidence="1" id="KW-0732">Signal</keyword>
<dbReference type="AlphaFoldDB" id="A0A0A9CR63"/>
<evidence type="ECO:0008006" key="3">
    <source>
        <dbReference type="Google" id="ProtNLM"/>
    </source>
</evidence>